<proteinExistence type="predicted"/>
<accession>A0A0P9CTV5</accession>
<name>A0A0P9CTV5_9CHLR</name>
<reference evidence="1 2" key="1">
    <citation type="submission" date="2015-09" db="EMBL/GenBank/DDBJ databases">
        <title>Draft genome sequence of Kouleothrix aurantiaca JCM 19913.</title>
        <authorList>
            <person name="Hemp J."/>
        </authorList>
    </citation>
    <scope>NUCLEOTIDE SEQUENCE [LARGE SCALE GENOMIC DNA]</scope>
    <source>
        <strain evidence="1 2">COM-B</strain>
    </source>
</reference>
<dbReference type="EMBL" id="LJCR01001964">
    <property type="protein sequence ID" value="KPV49446.1"/>
    <property type="molecule type" value="Genomic_DNA"/>
</dbReference>
<dbReference type="SUPFAM" id="SSF51726">
    <property type="entry name" value="UROD/MetE-like"/>
    <property type="match status" value="1"/>
</dbReference>
<organism evidence="1 2">
    <name type="scientific">Kouleothrix aurantiaca</name>
    <dbReference type="NCBI Taxonomy" id="186479"/>
    <lineage>
        <taxon>Bacteria</taxon>
        <taxon>Bacillati</taxon>
        <taxon>Chloroflexota</taxon>
        <taxon>Chloroflexia</taxon>
        <taxon>Chloroflexales</taxon>
        <taxon>Roseiflexineae</taxon>
        <taxon>Roseiflexaceae</taxon>
        <taxon>Kouleothrix</taxon>
    </lineage>
</organism>
<protein>
    <recommendedName>
        <fullName evidence="3">Uroporphyrinogen decarboxylase (URO-D) domain-containing protein</fullName>
    </recommendedName>
</protein>
<dbReference type="Gene3D" id="3.20.20.210">
    <property type="match status" value="1"/>
</dbReference>
<evidence type="ECO:0008006" key="3">
    <source>
        <dbReference type="Google" id="ProtNLM"/>
    </source>
</evidence>
<keyword evidence="2" id="KW-1185">Reference proteome</keyword>
<evidence type="ECO:0000313" key="2">
    <source>
        <dbReference type="Proteomes" id="UP000050509"/>
    </source>
</evidence>
<comment type="caution">
    <text evidence="1">The sequence shown here is derived from an EMBL/GenBank/DDBJ whole genome shotgun (WGS) entry which is preliminary data.</text>
</comment>
<dbReference type="AlphaFoldDB" id="A0A0P9CTV5"/>
<dbReference type="InterPro" id="IPR038071">
    <property type="entry name" value="UROD/MetE-like_sf"/>
</dbReference>
<gene>
    <name evidence="1" type="ORF">SE17_32590</name>
</gene>
<sequence length="351" mass="38484">MSLPFEPACLPLLLGGLPHHNAAQALEISQRYAGALLAWPQLPRRSFREESYVQSMQGFPGLVIDASQSRLYVDRQRAEQEMDALGLAYLEDRYSYTSLSADDAAGLDELLRHGDALRNSRALKGQLMGPISLAAQITDEHDRPLIYDDMLFDALVQHLELRAEWQQARLSEWNPTTIICVDEPFLEMVGLPFVPIDWARARQQINHVLEDVRSCKALFAGGVCDWPEVLQLNIDMLIANVADNSASLVAAAPALAEFFERDGMLGLGIVPADDETIARASPERLAEQAGSFAGAIAPGGREAAGVLRRCIISTAGTISRMSVAGAERAMQLMAETSALLREQYGLERPNE</sequence>
<dbReference type="Proteomes" id="UP000050509">
    <property type="component" value="Unassembled WGS sequence"/>
</dbReference>
<evidence type="ECO:0000313" key="1">
    <source>
        <dbReference type="EMBL" id="KPV49446.1"/>
    </source>
</evidence>